<dbReference type="Proteomes" id="UP000016487">
    <property type="component" value="Unassembled WGS sequence"/>
</dbReference>
<dbReference type="AlphaFoldDB" id="A0AAD4AIR5"/>
<comment type="caution">
    <text evidence="2">The sequence shown here is derived from an EMBL/GenBank/DDBJ whole genome shotgun (WGS) entry which is preliminary data.</text>
</comment>
<keyword evidence="1" id="KW-1133">Transmembrane helix</keyword>
<evidence type="ECO:0000256" key="1">
    <source>
        <dbReference type="SAM" id="Phobius"/>
    </source>
</evidence>
<proteinExistence type="predicted"/>
<dbReference type="EMBL" id="AHBZ03000016">
    <property type="protein sequence ID" value="KAF7771554.1"/>
    <property type="molecule type" value="Genomic_DNA"/>
</dbReference>
<evidence type="ECO:0000313" key="3">
    <source>
        <dbReference type="Proteomes" id="UP000016487"/>
    </source>
</evidence>
<evidence type="ECO:0008006" key="4">
    <source>
        <dbReference type="Google" id="ProtNLM"/>
    </source>
</evidence>
<reference evidence="2" key="2">
    <citation type="submission" date="2015-03" db="EMBL/GenBank/DDBJ databases">
        <title>Genome sequence of Pseudoalteromonas citrea.</title>
        <authorList>
            <person name="Xie B.-B."/>
            <person name="Rong J.-C."/>
            <person name="Qin Q.-L."/>
            <person name="Zhang Y.-Z."/>
        </authorList>
    </citation>
    <scope>NUCLEOTIDE SEQUENCE</scope>
    <source>
        <strain evidence="2">DSM 8771</strain>
    </source>
</reference>
<evidence type="ECO:0000313" key="2">
    <source>
        <dbReference type="EMBL" id="KAF7771554.1"/>
    </source>
</evidence>
<gene>
    <name evidence="2" type="ORF">PCIT_a4164</name>
</gene>
<organism evidence="2 3">
    <name type="scientific">Pseudoalteromonas citrea</name>
    <dbReference type="NCBI Taxonomy" id="43655"/>
    <lineage>
        <taxon>Bacteria</taxon>
        <taxon>Pseudomonadati</taxon>
        <taxon>Pseudomonadota</taxon>
        <taxon>Gammaproteobacteria</taxon>
        <taxon>Alteromonadales</taxon>
        <taxon>Pseudoalteromonadaceae</taxon>
        <taxon>Pseudoalteromonas</taxon>
    </lineage>
</organism>
<feature type="transmembrane region" description="Helical" evidence="1">
    <location>
        <begin position="12"/>
        <end position="31"/>
    </location>
</feature>
<dbReference type="RefSeq" id="WP_010368137.1">
    <property type="nucleotide sequence ID" value="NZ_AHBZ03000016.1"/>
</dbReference>
<feature type="transmembrane region" description="Helical" evidence="1">
    <location>
        <begin position="51"/>
        <end position="69"/>
    </location>
</feature>
<keyword evidence="1" id="KW-0812">Transmembrane</keyword>
<protein>
    <recommendedName>
        <fullName evidence="4">PEGA domain-containing protein</fullName>
    </recommendedName>
</protein>
<feature type="transmembrane region" description="Helical" evidence="1">
    <location>
        <begin position="591"/>
        <end position="613"/>
    </location>
</feature>
<sequence length="772" mass="88762">MNNHFKPTFWRAFFLLMSIAYLIPEIIFNAQLVSLVGLGTPQEHDLEQLEVFGRAISGLGVTLLIADLLPKSFYKTRLRGFTSIGLLTCVTWPTVYFGQKLLIERYLIEPSTAEQREYAVLSAAFRDALAVNAVTVVGLEYDNEVLKSPENLTFLAIFGGLLYADDTLAENLESHKKSIIKQFVQKRTYQDLDMYYDDFSSIYEKLSNHYTYYAEGSNKYNKALAEIPEQEQVYWQEIEQEINQGWQQYQQAIKTYIARAETRAQKYGPKVYTYHQEVNKCREYYEKHSERDRRTGCIEKLNAAYKAEIDSAGLGYIPPNYWLIEEDISGLENAASSILAGVLTGGLFTALQAADLATGGDGGMKEKRYKYTDDPMHYQTRILAHPNFHKQFKKDIGYPMGISSLAVFRSHNKTQQRILDSLSKRGLELPKNWHIGQRLQFAQAVADKVKADADRQWRNKMQQKKFDLPVNLDWQSFQLHPNIQNKIAEQMGEMYVKNTKPDWNKKNFKHYVLDPNIEKRTQQYLDMVVGARVHFENGGKYAAAGKQALRSVIIPPISMSLSLFLICFTIIKLPIKTLEVFKPNWSTPPPSYTVATVKILPLALLIMLPVILLENRFTNNTHSPVNYFLYKVESASNPIFSFALRWTLHVQPFLHPVGVKLESDTQFYQYVKPYTHLLALLDARLPKSSVTITPNEVIKRVSTAALYLRIQANIENTTIRIMNIKPKYIDNMKLQPGNYDIQVTAPGFKPYRRWHTLPAGEHTISIEMQEMR</sequence>
<keyword evidence="1" id="KW-0472">Membrane</keyword>
<reference evidence="2" key="1">
    <citation type="journal article" date="2012" name="J. Bacteriol.">
        <title>Genome sequences of type strains of seven species of the marine bacterium Pseudoalteromonas.</title>
        <authorList>
            <person name="Xie B.B."/>
            <person name="Shu Y.L."/>
            <person name="Qin Q.L."/>
            <person name="Rong J.C."/>
            <person name="Zhang X.Y."/>
            <person name="Chen X.L."/>
            <person name="Shi M."/>
            <person name="He H.L."/>
            <person name="Zhou B.C."/>
            <person name="Zhang Y.Z."/>
        </authorList>
    </citation>
    <scope>NUCLEOTIDE SEQUENCE</scope>
    <source>
        <strain evidence="2">DSM 8771</strain>
    </source>
</reference>
<name>A0AAD4AIR5_9GAMM</name>
<accession>A0AAD4AIR5</accession>
<feature type="transmembrane region" description="Helical" evidence="1">
    <location>
        <begin position="552"/>
        <end position="571"/>
    </location>
</feature>